<keyword evidence="1" id="KW-0444">Lipid biosynthesis</keyword>
<keyword evidence="2" id="KW-0378">Hydrolase</keyword>
<keyword evidence="3" id="KW-0443">Lipid metabolism</keyword>
<dbReference type="OrthoDB" id="8442777at2"/>
<dbReference type="PANTHER" id="PTHR38764:SF1">
    <property type="entry name" value="ACYL CARRIER PROTEIN PHOSPHODIESTERASE"/>
    <property type="match status" value="1"/>
</dbReference>
<dbReference type="Proteomes" id="UP000297647">
    <property type="component" value="Unassembled WGS sequence"/>
</dbReference>
<dbReference type="GO" id="GO:0006633">
    <property type="term" value="P:fatty acid biosynthetic process"/>
    <property type="evidence" value="ECO:0007669"/>
    <property type="project" value="InterPro"/>
</dbReference>
<dbReference type="GO" id="GO:0008770">
    <property type="term" value="F:[acyl-carrier-protein] phosphodiesterase activity"/>
    <property type="evidence" value="ECO:0007669"/>
    <property type="project" value="InterPro"/>
</dbReference>
<dbReference type="Pfam" id="PF04336">
    <property type="entry name" value="ACP_PD"/>
    <property type="match status" value="1"/>
</dbReference>
<dbReference type="InterPro" id="IPR007431">
    <property type="entry name" value="ACP_PD"/>
</dbReference>
<evidence type="ECO:0000313" key="4">
    <source>
        <dbReference type="EMBL" id="TFV97109.1"/>
    </source>
</evidence>
<evidence type="ECO:0000256" key="2">
    <source>
        <dbReference type="ARBA" id="ARBA00022801"/>
    </source>
</evidence>
<evidence type="ECO:0000256" key="3">
    <source>
        <dbReference type="ARBA" id="ARBA00023098"/>
    </source>
</evidence>
<evidence type="ECO:0000313" key="5">
    <source>
        <dbReference type="Proteomes" id="UP000297647"/>
    </source>
</evidence>
<dbReference type="PIRSF" id="PIRSF011489">
    <property type="entry name" value="DUF479"/>
    <property type="match status" value="1"/>
</dbReference>
<comment type="caution">
    <text evidence="4">The sequence shown here is derived from an EMBL/GenBank/DDBJ whole genome shotgun (WGS) entry which is preliminary data.</text>
</comment>
<keyword evidence="5" id="KW-1185">Reference proteome</keyword>
<accession>A0A4Y9QXP8</accession>
<sequence length="198" mass="23385">MNFLAHAFLSFGHEKILVGNFIADFVKGKQMGNFEKQIQLGIQLHRSIDSFTDSHPLVKAAQTYLRPKFGHYSSVITDVFFDYFLIKDWSEFSEEPLEKFIQNIYITLDRYALIFPARFAGMYHWMKKENWLLNYGKIDGIRRSLSGMAKRTQFDSKMEQAHLALIENEDEFEVIFFAFFRELESFAYQKLTELEKEA</sequence>
<evidence type="ECO:0000256" key="1">
    <source>
        <dbReference type="ARBA" id="ARBA00022516"/>
    </source>
</evidence>
<protein>
    <submittedName>
        <fullName evidence="4">DUF479 domain-containing protein</fullName>
    </submittedName>
</protein>
<dbReference type="RefSeq" id="WP_135069077.1">
    <property type="nucleotide sequence ID" value="NZ_SPSB01000001.1"/>
</dbReference>
<reference evidence="4 5" key="1">
    <citation type="submission" date="2019-03" db="EMBL/GenBank/DDBJ databases">
        <title>Algoriphagus sp. nov, a new strain isolated from root system soil of mangrove plant Kandelia.</title>
        <authorList>
            <person name="Yin Q."/>
            <person name="Wang K."/>
            <person name="Song Z."/>
        </authorList>
    </citation>
    <scope>NUCLEOTIDE SEQUENCE [LARGE SCALE GENOMIC DNA]</scope>
    <source>
        <strain evidence="4 5">XY-J91</strain>
    </source>
</reference>
<dbReference type="EMBL" id="SPSB01000001">
    <property type="protein sequence ID" value="TFV97109.1"/>
    <property type="molecule type" value="Genomic_DNA"/>
</dbReference>
<dbReference type="AlphaFoldDB" id="A0A4Y9QXP8"/>
<dbReference type="PANTHER" id="PTHR38764">
    <property type="entry name" value="ACYL CARRIER PROTEIN PHOSPHODIESTERASE"/>
    <property type="match status" value="1"/>
</dbReference>
<proteinExistence type="predicted"/>
<name>A0A4Y9QXP8_9BACT</name>
<gene>
    <name evidence="4" type="ORF">E4S40_00170</name>
</gene>
<organism evidence="4 5">
    <name type="scientific">Algoriphagus kandeliae</name>
    <dbReference type="NCBI Taxonomy" id="2562278"/>
    <lineage>
        <taxon>Bacteria</taxon>
        <taxon>Pseudomonadati</taxon>
        <taxon>Bacteroidota</taxon>
        <taxon>Cytophagia</taxon>
        <taxon>Cytophagales</taxon>
        <taxon>Cyclobacteriaceae</taxon>
        <taxon>Algoriphagus</taxon>
    </lineage>
</organism>